<dbReference type="InterPro" id="IPR004326">
    <property type="entry name" value="Mlo"/>
</dbReference>
<dbReference type="GO" id="GO:0005516">
    <property type="term" value="F:calmodulin binding"/>
    <property type="evidence" value="ECO:0007669"/>
    <property type="project" value="UniProtKB-KW"/>
</dbReference>
<comment type="similarity">
    <text evidence="2 8">Belongs to the MLO family.</text>
</comment>
<keyword evidence="12" id="KW-1185">Reference proteome</keyword>
<feature type="transmembrane region" description="Helical" evidence="10">
    <location>
        <begin position="305"/>
        <end position="331"/>
    </location>
</feature>
<evidence type="ECO:0000256" key="2">
    <source>
        <dbReference type="ARBA" id="ARBA00006574"/>
    </source>
</evidence>
<keyword evidence="8" id="KW-0112">Calmodulin-binding</keyword>
<reference evidence="11 12" key="1">
    <citation type="submission" date="2021-07" db="EMBL/GenBank/DDBJ databases">
        <title>The Aristolochia fimbriata genome: insights into angiosperm evolution, floral development and chemical biosynthesis.</title>
        <authorList>
            <person name="Jiao Y."/>
        </authorList>
    </citation>
    <scope>NUCLEOTIDE SEQUENCE [LARGE SCALE GENOMIC DNA]</scope>
    <source>
        <strain evidence="11">IBCAS-2021</strain>
        <tissue evidence="11">Leaf</tissue>
    </source>
</reference>
<feature type="transmembrane region" description="Helical" evidence="10">
    <location>
        <begin position="151"/>
        <end position="172"/>
    </location>
</feature>
<proteinExistence type="inferred from homology"/>
<dbReference type="EMBL" id="JAINDJ010000007">
    <property type="protein sequence ID" value="KAG9442646.1"/>
    <property type="molecule type" value="Genomic_DNA"/>
</dbReference>
<name>A0AAV7E491_ARIFI</name>
<feature type="transmembrane region" description="Helical" evidence="10">
    <location>
        <begin position="59"/>
        <end position="77"/>
    </location>
</feature>
<keyword evidence="3 8" id="KW-0812">Transmembrane</keyword>
<feature type="compositionally biased region" description="Basic and acidic residues" evidence="9">
    <location>
        <begin position="552"/>
        <end position="565"/>
    </location>
</feature>
<keyword evidence="5 8" id="KW-1133">Transmembrane helix</keyword>
<evidence type="ECO:0000256" key="5">
    <source>
        <dbReference type="ARBA" id="ARBA00022989"/>
    </source>
</evidence>
<comment type="caution">
    <text evidence="11">The sequence shown here is derived from an EMBL/GenBank/DDBJ whole genome shotgun (WGS) entry which is preliminary data.</text>
</comment>
<evidence type="ECO:0000256" key="10">
    <source>
        <dbReference type="SAM" id="Phobius"/>
    </source>
</evidence>
<organism evidence="11 12">
    <name type="scientific">Aristolochia fimbriata</name>
    <name type="common">White veined hardy Dutchman's pipe vine</name>
    <dbReference type="NCBI Taxonomy" id="158543"/>
    <lineage>
        <taxon>Eukaryota</taxon>
        <taxon>Viridiplantae</taxon>
        <taxon>Streptophyta</taxon>
        <taxon>Embryophyta</taxon>
        <taxon>Tracheophyta</taxon>
        <taxon>Spermatophyta</taxon>
        <taxon>Magnoliopsida</taxon>
        <taxon>Magnoliidae</taxon>
        <taxon>Piperales</taxon>
        <taxon>Aristolochiaceae</taxon>
        <taxon>Aristolochia</taxon>
    </lineage>
</organism>
<evidence type="ECO:0000313" key="12">
    <source>
        <dbReference type="Proteomes" id="UP000825729"/>
    </source>
</evidence>
<feature type="transmembrane region" description="Helical" evidence="10">
    <location>
        <begin position="361"/>
        <end position="385"/>
    </location>
</feature>
<feature type="transmembrane region" description="Helical" evidence="10">
    <location>
        <begin position="279"/>
        <end position="299"/>
    </location>
</feature>
<gene>
    <name evidence="8" type="primary">MLO</name>
    <name evidence="11" type="ORF">H6P81_018500</name>
</gene>
<evidence type="ECO:0000313" key="11">
    <source>
        <dbReference type="EMBL" id="KAG9442646.1"/>
    </source>
</evidence>
<evidence type="ECO:0000256" key="9">
    <source>
        <dbReference type="SAM" id="MobiDB-lite"/>
    </source>
</evidence>
<dbReference type="GO" id="GO:0006952">
    <property type="term" value="P:defense response"/>
    <property type="evidence" value="ECO:0007669"/>
    <property type="project" value="UniProtKB-KW"/>
</dbReference>
<comment type="subcellular location">
    <subcellularLocation>
        <location evidence="1 8">Membrane</location>
        <topology evidence="1 8">Multi-pass membrane protein</topology>
    </subcellularLocation>
</comment>
<feature type="transmembrane region" description="Helical" evidence="10">
    <location>
        <begin position="12"/>
        <end position="38"/>
    </location>
</feature>
<dbReference type="Pfam" id="PF03094">
    <property type="entry name" value="Mlo"/>
    <property type="match status" value="1"/>
</dbReference>
<comment type="domain">
    <text evidence="8">The C-terminus contains a calmodulin-binding domain, which binds calmodulin in a calcium-dependent fashion.</text>
</comment>
<feature type="transmembrane region" description="Helical" evidence="10">
    <location>
        <begin position="405"/>
        <end position="425"/>
    </location>
</feature>
<evidence type="ECO:0000256" key="3">
    <source>
        <dbReference type="ARBA" id="ARBA00022692"/>
    </source>
</evidence>
<feature type="region of interest" description="Disordered" evidence="9">
    <location>
        <begin position="474"/>
        <end position="565"/>
    </location>
</feature>
<evidence type="ECO:0000256" key="4">
    <source>
        <dbReference type="ARBA" id="ARBA00022821"/>
    </source>
</evidence>
<evidence type="ECO:0000256" key="6">
    <source>
        <dbReference type="ARBA" id="ARBA00023136"/>
    </source>
</evidence>
<accession>A0AAV7E491</accession>
<keyword evidence="6 8" id="KW-0472">Membrane</keyword>
<evidence type="ECO:0000256" key="1">
    <source>
        <dbReference type="ARBA" id="ARBA00004141"/>
    </source>
</evidence>
<dbReference type="GO" id="GO:0016020">
    <property type="term" value="C:membrane"/>
    <property type="evidence" value="ECO:0007669"/>
    <property type="project" value="UniProtKB-SubCell"/>
</dbReference>
<sequence>MESGRSLAETPTWSVATVITALVGISFLAHHSIGRFRTWLVKTKRKALLAALEKIKEELMLFGLLSLLLGHWTIWVSKICIKSSGLSTRFYPCSRENYEKDVTNVKDGVFAAIHASNGSAFTGRKVSRHDYCPEGHEPFASYESLEQLHRLLIVLGIIHVSYSFTTVALAMLKISSWTKWESQARVAAIEGIQNSSGSATRNVVIKRQATFIFHHTSHPWSQHKVFIWLLCFIRQFGSSINEVDYKALRQGFITYHDLHTTYNFHDYMLRSMDEEFRDIVGISVPLWGYTIFCIFVNIHGINADFWLSFTPAFLILLVGTKLHHIVVLLALEVKETNSNVCILGKQLNPRDGLFWFGKPKLLLWLIQVISFQNAFGMATFIWSLWEIRKPSCFMRNHVFVAVRLISGVVFQFWCSYYTFPLYVIVTQMGSKFKKALIAENIRESLHGWHERVKLRARPDRPYVSLTTSTSTASLSSMVEDAIETNDDPREDNMTRASGDGEGQSSLENTAFGTPCPEALDVLQSSEPSHPEVDPHGDIAEDHHPQIGDGGDGDQKLHEVFMERGE</sequence>
<dbReference type="PANTHER" id="PTHR31942:SF62">
    <property type="entry name" value="MLO-LIKE PROTEIN"/>
    <property type="match status" value="1"/>
</dbReference>
<dbReference type="AlphaFoldDB" id="A0AAV7E491"/>
<evidence type="ECO:0000256" key="8">
    <source>
        <dbReference type="RuleBase" id="RU280816"/>
    </source>
</evidence>
<keyword evidence="4 8" id="KW-0611">Plant defense</keyword>
<protein>
    <recommendedName>
        <fullName evidence="8">MLO-like protein</fullName>
    </recommendedName>
</protein>
<evidence type="ECO:0000256" key="7">
    <source>
        <dbReference type="ARBA" id="ARBA00023265"/>
    </source>
</evidence>
<dbReference type="PANTHER" id="PTHR31942">
    <property type="entry name" value="MLO-LIKE PROTEIN 1"/>
    <property type="match status" value="1"/>
</dbReference>
<feature type="compositionally biased region" description="Polar residues" evidence="9">
    <location>
        <begin position="502"/>
        <end position="511"/>
    </location>
</feature>
<comment type="function">
    <text evidence="8">May be involved in modulation of pathogen defense and leaf cell death.</text>
</comment>
<feature type="compositionally biased region" description="Basic and acidic residues" evidence="9">
    <location>
        <begin position="528"/>
        <end position="545"/>
    </location>
</feature>
<dbReference type="Proteomes" id="UP000825729">
    <property type="component" value="Unassembled WGS sequence"/>
</dbReference>
<keyword evidence="7 8" id="KW-0568">Pathogenesis-related protein</keyword>